<reference evidence="3" key="1">
    <citation type="submission" date="2015-08" db="EMBL/GenBank/DDBJ databases">
        <authorList>
            <person name="Babu N.S."/>
            <person name="Beckwith C.J."/>
            <person name="Beseler K.G."/>
            <person name="Brison A."/>
            <person name="Carone J.V."/>
            <person name="Caskin T.P."/>
            <person name="Diamond M."/>
            <person name="Durham M.E."/>
            <person name="Foxe J.M."/>
            <person name="Go M."/>
            <person name="Henderson B.A."/>
            <person name="Jones I.B."/>
            <person name="McGettigan J.A."/>
            <person name="Micheletti S.J."/>
            <person name="Nasrallah M.E."/>
            <person name="Ortiz D."/>
            <person name="Piller C.R."/>
            <person name="Privatt S.R."/>
            <person name="Schneider S.L."/>
            <person name="Sharp S."/>
            <person name="Smith T.C."/>
            <person name="Stanton J.D."/>
            <person name="Ullery H.E."/>
            <person name="Wilson R.J."/>
            <person name="Serrano M.G."/>
            <person name="Buck G."/>
            <person name="Lee V."/>
            <person name="Wang Y."/>
            <person name="Carvalho R."/>
            <person name="Voegtly L."/>
            <person name="Shi R."/>
            <person name="Duckworth R."/>
            <person name="Johnson A."/>
            <person name="Loviza R."/>
            <person name="Walstead R."/>
            <person name="Shah Z."/>
            <person name="Kiflezghi M."/>
            <person name="Wade K."/>
            <person name="Ball S.L."/>
            <person name="Bradley K.W."/>
            <person name="Asai D.J."/>
            <person name="Bowman C.A."/>
            <person name="Russell D.A."/>
            <person name="Pope W.H."/>
            <person name="Jacobs-Sera D."/>
            <person name="Hendrix R.W."/>
            <person name="Hatfull G.F."/>
        </authorList>
    </citation>
    <scope>NUCLEOTIDE SEQUENCE</scope>
</reference>
<dbReference type="PANTHER" id="PTHR36846:SF1">
    <property type="entry name" value="PROTEIN VIAA"/>
    <property type="match status" value="1"/>
</dbReference>
<feature type="region of interest" description="Disordered" evidence="1">
    <location>
        <begin position="239"/>
        <end position="293"/>
    </location>
</feature>
<dbReference type="SUPFAM" id="SSF53300">
    <property type="entry name" value="vWA-like"/>
    <property type="match status" value="1"/>
</dbReference>
<dbReference type="PANTHER" id="PTHR36846">
    <property type="entry name" value="PROTEIN VIAA"/>
    <property type="match status" value="1"/>
</dbReference>
<evidence type="ECO:0000313" key="3">
    <source>
        <dbReference type="EMBL" id="JAT69376.1"/>
    </source>
</evidence>
<protein>
    <recommendedName>
        <fullName evidence="2">VWFA domain-containing protein</fullName>
    </recommendedName>
</protein>
<evidence type="ECO:0000256" key="1">
    <source>
        <dbReference type="SAM" id="MobiDB-lite"/>
    </source>
</evidence>
<sequence length="778" mass="84760">MSNLNTPGMNAATNLTPHRCACIFPHPVYGSKVNLPVMAADRGSRQHSHAGRRSGPRTPTAVASPERAALQPHMAGHTDLINGLGYVGSVPTSLMPWLLRLSHIRSSISGSDTADALQDAACGLLIWQAALQEGLVPDDETLVAMAENPGFVGGDRKLEDLRWPDEPLRAALLRGVTVLGVGRFAKKYPAVLQALLKSLVQVVCQYQKTVSGLIEEEGRARDASGNVYKTIAELQAEEAARRAEGGKQGIRNPNVVAADGKPRAPVPGQPQPGNSEVEEEEPDSTEPKTKEEEAAQKLVAALVKMWREPLTTLSRAGRAFEGMEALLGGGRGDPNAFDLGGGIWGRKGWTAMDALREKLEDVKELRDLVRSLGRGGGWGPLRRAPTQYLDDRGRPGLLRTVLEAQETRGLTRGDDLSRMLPSEAALLARGRTVRQARLLFFAKLAEQALQCYERDGWSEFPTSTVPERREVRPTAERGPILLCVDTSGSMRGPRETVAKALALECMRAAKAQDRACYVFAFAGLQEVRELELNMDMKSIHNLLDFLEKTFNGGSDFNSPIKLCLSRLTDAKWANSDILLVMLWTGGGGTSLGICRQVATETGACVNCIQVQPDASPFPPQVSDGELRQPGVEIMRKLAGAKDKLSLRVHGLILGSPEKKRADPAVLRSLCSHTLPNGKNEVLVHEFADWASVKKDRSLTFDWDDALGNAARREAGLRLEKMRNAEMKRRRLAERQEGGSGLKGEATKILRMPSKDASSFDEKGPKGKSNQRKAITFDR</sequence>
<feature type="compositionally biased region" description="Basic residues" evidence="1">
    <location>
        <begin position="45"/>
        <end position="55"/>
    </location>
</feature>
<dbReference type="AlphaFoldDB" id="A0A1D1ZQX5"/>
<proteinExistence type="predicted"/>
<feature type="region of interest" description="Disordered" evidence="1">
    <location>
        <begin position="41"/>
        <end position="65"/>
    </location>
</feature>
<organism evidence="3">
    <name type="scientific">Auxenochlorella protothecoides</name>
    <name type="common">Green microalga</name>
    <name type="synonym">Chlorella protothecoides</name>
    <dbReference type="NCBI Taxonomy" id="3075"/>
    <lineage>
        <taxon>Eukaryota</taxon>
        <taxon>Viridiplantae</taxon>
        <taxon>Chlorophyta</taxon>
        <taxon>core chlorophytes</taxon>
        <taxon>Trebouxiophyceae</taxon>
        <taxon>Chlorellales</taxon>
        <taxon>Chlorellaceae</taxon>
        <taxon>Auxenochlorella</taxon>
    </lineage>
</organism>
<dbReference type="Gene3D" id="3.40.50.410">
    <property type="entry name" value="von Willebrand factor, type A domain"/>
    <property type="match status" value="1"/>
</dbReference>
<dbReference type="InterPro" id="IPR036465">
    <property type="entry name" value="vWFA_dom_sf"/>
</dbReference>
<gene>
    <name evidence="3" type="ORF">g.56483</name>
</gene>
<dbReference type="EMBL" id="GDKF01009246">
    <property type="protein sequence ID" value="JAT69376.1"/>
    <property type="molecule type" value="Transcribed_RNA"/>
</dbReference>
<name>A0A1D1ZQX5_AUXPR</name>
<feature type="region of interest" description="Disordered" evidence="1">
    <location>
        <begin position="728"/>
        <end position="778"/>
    </location>
</feature>
<dbReference type="GO" id="GO:0005829">
    <property type="term" value="C:cytosol"/>
    <property type="evidence" value="ECO:0007669"/>
    <property type="project" value="TreeGrafter"/>
</dbReference>
<accession>A0A1D1ZQX5</accession>
<feature type="domain" description="VWFA" evidence="2">
    <location>
        <begin position="480"/>
        <end position="580"/>
    </location>
</feature>
<dbReference type="Pfam" id="PF13519">
    <property type="entry name" value="VWA_2"/>
    <property type="match status" value="1"/>
</dbReference>
<dbReference type="InterPro" id="IPR002035">
    <property type="entry name" value="VWF_A"/>
</dbReference>
<evidence type="ECO:0000259" key="2">
    <source>
        <dbReference type="Pfam" id="PF13519"/>
    </source>
</evidence>